<organism evidence="1 2">
    <name type="scientific">Nocardioides taihuensis</name>
    <dbReference type="NCBI Taxonomy" id="1835606"/>
    <lineage>
        <taxon>Bacteria</taxon>
        <taxon>Bacillati</taxon>
        <taxon>Actinomycetota</taxon>
        <taxon>Actinomycetes</taxon>
        <taxon>Propionibacteriales</taxon>
        <taxon>Nocardioidaceae</taxon>
        <taxon>Nocardioides</taxon>
    </lineage>
</organism>
<gene>
    <name evidence="1" type="ORF">ACFPGP_22360</name>
</gene>
<evidence type="ECO:0000313" key="1">
    <source>
        <dbReference type="EMBL" id="MFC5179435.1"/>
    </source>
</evidence>
<protein>
    <recommendedName>
        <fullName evidence="3">DUF732 domain-containing protein</fullName>
    </recommendedName>
</protein>
<reference evidence="2" key="1">
    <citation type="journal article" date="2019" name="Int. J. Syst. Evol. Microbiol.">
        <title>The Global Catalogue of Microorganisms (GCM) 10K type strain sequencing project: providing services to taxonomists for standard genome sequencing and annotation.</title>
        <authorList>
            <consortium name="The Broad Institute Genomics Platform"/>
            <consortium name="The Broad Institute Genome Sequencing Center for Infectious Disease"/>
            <person name="Wu L."/>
            <person name="Ma J."/>
        </authorList>
    </citation>
    <scope>NUCLEOTIDE SEQUENCE [LARGE SCALE GENOMIC DNA]</scope>
    <source>
        <strain evidence="2">DFY41</strain>
    </source>
</reference>
<keyword evidence="2" id="KW-1185">Reference proteome</keyword>
<comment type="caution">
    <text evidence="1">The sequence shown here is derived from an EMBL/GenBank/DDBJ whole genome shotgun (WGS) entry which is preliminary data.</text>
</comment>
<dbReference type="Proteomes" id="UP001596087">
    <property type="component" value="Unassembled WGS sequence"/>
</dbReference>
<sequence>MIGHDTERRLAAVLHEHAEAAMSQTDTYAQHELLMIGRQDDPGGGPHRLVATAVAAAAVAAAGTVVLWSAGSGDDQSSPDPAGTGQVQAVAVADAFVHALAAKNPHGASLYVAPGHEPWAGWTASVRRDIAWEVKYDLEPCAVANGDGPGTRVDCPYSMHLLGSAEADAGPFAGICKVQVVDGKVVWVENTDAAAVDGSELSRYLIDVRTWIAEHHPDDLAFLLAHEQDLAHDDWTRWTDLWRKYAAEYVAAQR</sequence>
<dbReference type="RefSeq" id="WP_378593611.1">
    <property type="nucleotide sequence ID" value="NZ_JBHSKD010000028.1"/>
</dbReference>
<accession>A0ABW0BPU3</accession>
<name>A0ABW0BPU3_9ACTN</name>
<proteinExistence type="predicted"/>
<evidence type="ECO:0008006" key="3">
    <source>
        <dbReference type="Google" id="ProtNLM"/>
    </source>
</evidence>
<dbReference type="EMBL" id="JBHSKD010000028">
    <property type="protein sequence ID" value="MFC5179435.1"/>
    <property type="molecule type" value="Genomic_DNA"/>
</dbReference>
<evidence type="ECO:0000313" key="2">
    <source>
        <dbReference type="Proteomes" id="UP001596087"/>
    </source>
</evidence>